<feature type="transmembrane region" description="Helical" evidence="7">
    <location>
        <begin position="314"/>
        <end position="331"/>
    </location>
</feature>
<feature type="transmembrane region" description="Helical" evidence="7">
    <location>
        <begin position="380"/>
        <end position="399"/>
    </location>
</feature>
<dbReference type="AlphaFoldDB" id="A0A7D9H1B2"/>
<dbReference type="Pfam" id="PF07690">
    <property type="entry name" value="MFS_1"/>
    <property type="match status" value="1"/>
</dbReference>
<sequence length="532" mass="59554">MSNSSGKLSIDEKAKGKQNVEPITSFTDENIGKNEVLTSFKSADGKIVNITGDVDEAMKLAVNLNDIKIDEKADKKLLLKIDICLLPLLCLLYAFQFMDKISNSYAAVMGFREYFGMVGNMYSWCGTAFYLGYLFFEFPSNMLIQRFPLAKTASVFIVLWGMILCLHSSCKSYAAIITLRVILGMLESIVTPTMVLLTSQWWKKEEQFFRTTIWFACNGVGTMLGGAIAYGLAKHKDQISFPAWKVLYLVDGLMTIAIGFIFFLHVPDNPSKAWFLTKKEKEMVVLRIKDNQQGFGNKHFKWYQFKEAICDWQIILYVIFGCVSNIPNGSLTNFSSILLNTDFGYDEYDSLLMNMPAGAVEFVGCILIVAIGIKLPMLSVSFFSMVVGLVASCMLAFSSNKEVKLAGYYLISIYALPMICNLACFSANTAGHTKKITADALYLISYCVGNLIGPQTFIASQAPGYSGGKITIVVCNSISVVIIAVNWFIYWNRNRVRDKKGNEEATAILSHVENFEFADLTDKENPYFRYTL</sequence>
<evidence type="ECO:0000256" key="7">
    <source>
        <dbReference type="SAM" id="Phobius"/>
    </source>
</evidence>
<dbReference type="Proteomes" id="UP000478008">
    <property type="component" value="Unassembled WGS sequence"/>
</dbReference>
<dbReference type="GO" id="GO:0022857">
    <property type="term" value="F:transmembrane transporter activity"/>
    <property type="evidence" value="ECO:0007669"/>
    <property type="project" value="InterPro"/>
</dbReference>
<dbReference type="Gene3D" id="1.20.1250.20">
    <property type="entry name" value="MFS general substrate transporter like domains"/>
    <property type="match status" value="1"/>
</dbReference>
<comment type="subcellular location">
    <subcellularLocation>
        <location evidence="1">Membrane</location>
        <topology evidence="1">Multi-pass membrane protein</topology>
    </subcellularLocation>
</comment>
<feature type="transmembrane region" description="Helical" evidence="7">
    <location>
        <begin position="175"/>
        <end position="199"/>
    </location>
</feature>
<feature type="transmembrane region" description="Helical" evidence="7">
    <location>
        <begin position="440"/>
        <end position="458"/>
    </location>
</feature>
<gene>
    <name evidence="9" type="primary">DAL5</name>
    <name evidence="9" type="ORF">DEBR0S5_00364G</name>
</gene>
<dbReference type="PANTHER" id="PTHR43791">
    <property type="entry name" value="PERMEASE-RELATED"/>
    <property type="match status" value="1"/>
</dbReference>
<dbReference type="InterPro" id="IPR036259">
    <property type="entry name" value="MFS_trans_sf"/>
</dbReference>
<keyword evidence="3 7" id="KW-0812">Transmembrane</keyword>
<keyword evidence="4 7" id="KW-1133">Transmembrane helix</keyword>
<feature type="transmembrane region" description="Helical" evidence="7">
    <location>
        <begin position="470"/>
        <end position="490"/>
    </location>
</feature>
<feature type="transmembrane region" description="Helical" evidence="7">
    <location>
        <begin position="148"/>
        <end position="169"/>
    </location>
</feature>
<accession>A0A7D9H1B2</accession>
<evidence type="ECO:0000256" key="4">
    <source>
        <dbReference type="ARBA" id="ARBA00022989"/>
    </source>
</evidence>
<evidence type="ECO:0000256" key="2">
    <source>
        <dbReference type="ARBA" id="ARBA00022448"/>
    </source>
</evidence>
<protein>
    <submittedName>
        <fullName evidence="9">DEBR0S5_00364g1_1</fullName>
    </submittedName>
</protein>
<keyword evidence="10" id="KW-1185">Reference proteome</keyword>
<keyword evidence="2" id="KW-0813">Transport</keyword>
<feature type="transmembrane region" description="Helical" evidence="7">
    <location>
        <begin position="405"/>
        <end position="428"/>
    </location>
</feature>
<feature type="transmembrane region" description="Helical" evidence="7">
    <location>
        <begin position="245"/>
        <end position="266"/>
    </location>
</feature>
<evidence type="ECO:0000313" key="9">
    <source>
        <dbReference type="EMBL" id="VUG19343.1"/>
    </source>
</evidence>
<feature type="transmembrane region" description="Helical" evidence="7">
    <location>
        <begin position="115"/>
        <end position="136"/>
    </location>
</feature>
<evidence type="ECO:0000256" key="6">
    <source>
        <dbReference type="ARBA" id="ARBA00037968"/>
    </source>
</evidence>
<feature type="transmembrane region" description="Helical" evidence="7">
    <location>
        <begin position="77"/>
        <end position="95"/>
    </location>
</feature>
<evidence type="ECO:0000313" key="10">
    <source>
        <dbReference type="Proteomes" id="UP000478008"/>
    </source>
</evidence>
<dbReference type="PROSITE" id="PS50850">
    <property type="entry name" value="MFS"/>
    <property type="match status" value="1"/>
</dbReference>
<dbReference type="FunFam" id="1.20.1250.20:FF:000064">
    <property type="entry name" value="MFS allantoate transporter"/>
    <property type="match status" value="1"/>
</dbReference>
<evidence type="ECO:0000256" key="3">
    <source>
        <dbReference type="ARBA" id="ARBA00022692"/>
    </source>
</evidence>
<dbReference type="PANTHER" id="PTHR43791:SF1">
    <property type="entry name" value="ALLANTOATE PERMEASE"/>
    <property type="match status" value="1"/>
</dbReference>
<organism evidence="9 10">
    <name type="scientific">Dekkera bruxellensis</name>
    <name type="common">Brettanomyces custersii</name>
    <dbReference type="NCBI Taxonomy" id="5007"/>
    <lineage>
        <taxon>Eukaryota</taxon>
        <taxon>Fungi</taxon>
        <taxon>Dikarya</taxon>
        <taxon>Ascomycota</taxon>
        <taxon>Saccharomycotina</taxon>
        <taxon>Pichiomycetes</taxon>
        <taxon>Pichiales</taxon>
        <taxon>Pichiaceae</taxon>
        <taxon>Brettanomyces</taxon>
    </lineage>
</organism>
<evidence type="ECO:0000256" key="1">
    <source>
        <dbReference type="ARBA" id="ARBA00004141"/>
    </source>
</evidence>
<feature type="transmembrane region" description="Helical" evidence="7">
    <location>
        <begin position="211"/>
        <end position="233"/>
    </location>
</feature>
<feature type="domain" description="Major facilitator superfamily (MFS) profile" evidence="8">
    <location>
        <begin position="85"/>
        <end position="494"/>
    </location>
</feature>
<name>A0A7D9H1B2_DEKBR</name>
<dbReference type="InterPro" id="IPR020846">
    <property type="entry name" value="MFS_dom"/>
</dbReference>
<dbReference type="InterPro" id="IPR011701">
    <property type="entry name" value="MFS"/>
</dbReference>
<dbReference type="EMBL" id="CABFWN010000005">
    <property type="protein sequence ID" value="VUG19343.1"/>
    <property type="molecule type" value="Genomic_DNA"/>
</dbReference>
<dbReference type="GO" id="GO:0016020">
    <property type="term" value="C:membrane"/>
    <property type="evidence" value="ECO:0007669"/>
    <property type="project" value="UniProtKB-SubCell"/>
</dbReference>
<evidence type="ECO:0000259" key="8">
    <source>
        <dbReference type="PROSITE" id="PS50850"/>
    </source>
</evidence>
<feature type="transmembrane region" description="Helical" evidence="7">
    <location>
        <begin position="351"/>
        <end position="373"/>
    </location>
</feature>
<comment type="similarity">
    <text evidence="6">Belongs to the major facilitator superfamily. Allantoate permease family.</text>
</comment>
<evidence type="ECO:0000256" key="5">
    <source>
        <dbReference type="ARBA" id="ARBA00023136"/>
    </source>
</evidence>
<proteinExistence type="inferred from homology"/>
<keyword evidence="5 7" id="KW-0472">Membrane</keyword>
<dbReference type="CDD" id="cd17327">
    <property type="entry name" value="MFS_FEN2_like"/>
    <property type="match status" value="1"/>
</dbReference>
<reference evidence="9 10" key="1">
    <citation type="submission" date="2019-07" db="EMBL/GenBank/DDBJ databases">
        <authorList>
            <person name="Friedrich A."/>
            <person name="Schacherer J."/>
        </authorList>
    </citation>
    <scope>NUCLEOTIDE SEQUENCE [LARGE SCALE GENOMIC DNA]</scope>
</reference>
<dbReference type="SUPFAM" id="SSF103473">
    <property type="entry name" value="MFS general substrate transporter"/>
    <property type="match status" value="1"/>
</dbReference>